<evidence type="ECO:0000256" key="1">
    <source>
        <dbReference type="SAM" id="SignalP"/>
    </source>
</evidence>
<evidence type="ECO:0000313" key="3">
    <source>
        <dbReference type="Proteomes" id="UP000307943"/>
    </source>
</evidence>
<accession>A0A5C4T8V6</accession>
<comment type="caution">
    <text evidence="2">The sequence shown here is derived from an EMBL/GenBank/DDBJ whole genome shotgun (WGS) entry which is preliminary data.</text>
</comment>
<organism evidence="2 3">
    <name type="scientific">Paenibacillus hemerocallicola</name>
    <dbReference type="NCBI Taxonomy" id="1172614"/>
    <lineage>
        <taxon>Bacteria</taxon>
        <taxon>Bacillati</taxon>
        <taxon>Bacillota</taxon>
        <taxon>Bacilli</taxon>
        <taxon>Bacillales</taxon>
        <taxon>Paenibacillaceae</taxon>
        <taxon>Paenibacillus</taxon>
    </lineage>
</organism>
<gene>
    <name evidence="2" type="ORF">FE784_18445</name>
</gene>
<proteinExistence type="predicted"/>
<dbReference type="Proteomes" id="UP000307943">
    <property type="component" value="Unassembled WGS sequence"/>
</dbReference>
<evidence type="ECO:0000313" key="2">
    <source>
        <dbReference type="EMBL" id="TNJ64827.1"/>
    </source>
</evidence>
<dbReference type="RefSeq" id="WP_139603701.1">
    <property type="nucleotide sequence ID" value="NZ_VDCQ01000025.1"/>
</dbReference>
<protein>
    <recommendedName>
        <fullName evidence="4">Matrixin family metalloprotease</fullName>
    </recommendedName>
</protein>
<keyword evidence="3" id="KW-1185">Reference proteome</keyword>
<dbReference type="GO" id="GO:0008237">
    <property type="term" value="F:metallopeptidase activity"/>
    <property type="evidence" value="ECO:0007669"/>
    <property type="project" value="InterPro"/>
</dbReference>
<name>A0A5C4T8V6_9BACL</name>
<dbReference type="Gene3D" id="3.40.390.10">
    <property type="entry name" value="Collagenase (Catalytic Domain)"/>
    <property type="match status" value="1"/>
</dbReference>
<sequence>MFQKKRKLVIATLLLLTLVCGIAVSVSADYTQDANGHLYGGEWDFTPSNLYWWSSPSVASYGYADSVADAISGWNSVPYPSPIINSASSESTANLKYYIDEYVLPAGTAGIVDFWHVYGSTVENVSTQVPGTDQRYDIATITIDHARASGAAGFGPDFRSHLLGHETGHGLGLNHFYNPTAHTGSHWMNNCGTTGCITSPSSTDSAHLQAKFDPVLP</sequence>
<reference evidence="2 3" key="1">
    <citation type="submission" date="2019-05" db="EMBL/GenBank/DDBJ databases">
        <title>We sequenced the genome of Paenibacillus hemerocallicola KCTC 33185 for further insight into its adaptation and study the phylogeny of Paenibacillus.</title>
        <authorList>
            <person name="Narsing Rao M.P."/>
        </authorList>
    </citation>
    <scope>NUCLEOTIDE SEQUENCE [LARGE SCALE GENOMIC DNA]</scope>
    <source>
        <strain evidence="2 3">KCTC 33185</strain>
    </source>
</reference>
<feature type="signal peptide" evidence="1">
    <location>
        <begin position="1"/>
        <end position="28"/>
    </location>
</feature>
<dbReference type="AlphaFoldDB" id="A0A5C4T8V6"/>
<keyword evidence="1" id="KW-0732">Signal</keyword>
<dbReference type="InterPro" id="IPR024079">
    <property type="entry name" value="MetalloPept_cat_dom_sf"/>
</dbReference>
<evidence type="ECO:0008006" key="4">
    <source>
        <dbReference type="Google" id="ProtNLM"/>
    </source>
</evidence>
<dbReference type="EMBL" id="VDCQ01000025">
    <property type="protein sequence ID" value="TNJ64827.1"/>
    <property type="molecule type" value="Genomic_DNA"/>
</dbReference>
<dbReference type="SUPFAM" id="SSF55486">
    <property type="entry name" value="Metalloproteases ('zincins'), catalytic domain"/>
    <property type="match status" value="1"/>
</dbReference>
<feature type="chain" id="PRO_5022716262" description="Matrixin family metalloprotease" evidence="1">
    <location>
        <begin position="29"/>
        <end position="217"/>
    </location>
</feature>